<gene>
    <name evidence="2" type="ORF">FHW37_102799</name>
</gene>
<dbReference type="OrthoDB" id="9812470at2"/>
<dbReference type="Gene3D" id="3.40.50.720">
    <property type="entry name" value="NAD(P)-binding Rossmann-like Domain"/>
    <property type="match status" value="1"/>
</dbReference>
<dbReference type="InterPro" id="IPR001509">
    <property type="entry name" value="Epimerase_deHydtase"/>
</dbReference>
<sequence length="257" mass="28496">MAGQVNRALIGYTGFVGSTLLAANPYEMLFNSRNIESIRGQHFSSVTCAGVSAVKWMANKEPEQDRAAIENLVNPLKDVTADRFILISTVDVYPDPNDVTESDVPDTTKAQPYGRHRRQLEEWVLEKFENVLIVRLPALFGAGLKKNVIFDLMNLNQTENINPNGVFQWYPMRRFASDLALLDASGQNVVNVAVEPVATADIASKFFPDVAIGSKDSAPVGYDMKTRFPELLGGKGDYHVDRHEVFRELGLFTGMPS</sequence>
<evidence type="ECO:0000259" key="1">
    <source>
        <dbReference type="Pfam" id="PF01370"/>
    </source>
</evidence>
<reference evidence="2 3" key="1">
    <citation type="submission" date="2019-06" db="EMBL/GenBank/DDBJ databases">
        <title>Sorghum-associated microbial communities from plants grown in Nebraska, USA.</title>
        <authorList>
            <person name="Schachtman D."/>
        </authorList>
    </citation>
    <scope>NUCLEOTIDE SEQUENCE [LARGE SCALE GENOMIC DNA]</scope>
    <source>
        <strain evidence="2 3">1225</strain>
    </source>
</reference>
<dbReference type="RefSeq" id="WP_145635451.1">
    <property type="nucleotide sequence ID" value="NZ_VIWP01000002.1"/>
</dbReference>
<dbReference type="SUPFAM" id="SSF51735">
    <property type="entry name" value="NAD(P)-binding Rossmann-fold domains"/>
    <property type="match status" value="1"/>
</dbReference>
<feature type="domain" description="NAD-dependent epimerase/dehydratase" evidence="1">
    <location>
        <begin position="48"/>
        <end position="147"/>
    </location>
</feature>
<accession>A0A561R3F3</accession>
<comment type="caution">
    <text evidence="2">The sequence shown here is derived from an EMBL/GenBank/DDBJ whole genome shotgun (WGS) entry which is preliminary data.</text>
</comment>
<keyword evidence="3" id="KW-1185">Reference proteome</keyword>
<dbReference type="AlphaFoldDB" id="A0A561R3F3"/>
<dbReference type="EMBL" id="VIWP01000002">
    <property type="protein sequence ID" value="TWF57158.1"/>
    <property type="molecule type" value="Genomic_DNA"/>
</dbReference>
<name>A0A561R3F3_9HYPH</name>
<dbReference type="Pfam" id="PF01370">
    <property type="entry name" value="Epimerase"/>
    <property type="match status" value="1"/>
</dbReference>
<dbReference type="Proteomes" id="UP000320653">
    <property type="component" value="Unassembled WGS sequence"/>
</dbReference>
<protein>
    <recommendedName>
        <fullName evidence="1">NAD-dependent epimerase/dehydratase domain-containing protein</fullName>
    </recommendedName>
</protein>
<evidence type="ECO:0000313" key="2">
    <source>
        <dbReference type="EMBL" id="TWF57158.1"/>
    </source>
</evidence>
<organism evidence="2 3">
    <name type="scientific">Neorhizobium alkalisoli</name>
    <dbReference type="NCBI Taxonomy" id="528178"/>
    <lineage>
        <taxon>Bacteria</taxon>
        <taxon>Pseudomonadati</taxon>
        <taxon>Pseudomonadota</taxon>
        <taxon>Alphaproteobacteria</taxon>
        <taxon>Hyphomicrobiales</taxon>
        <taxon>Rhizobiaceae</taxon>
        <taxon>Rhizobium/Agrobacterium group</taxon>
        <taxon>Neorhizobium</taxon>
    </lineage>
</organism>
<proteinExistence type="predicted"/>
<dbReference type="InterPro" id="IPR036291">
    <property type="entry name" value="NAD(P)-bd_dom_sf"/>
</dbReference>
<evidence type="ECO:0000313" key="3">
    <source>
        <dbReference type="Proteomes" id="UP000320653"/>
    </source>
</evidence>